<dbReference type="InterPro" id="IPR002645">
    <property type="entry name" value="STAS_dom"/>
</dbReference>
<accession>A0A8J8KB88</accession>
<sequence>MQTLVWDENISLKNIDKFKRCIDQILLSKKTGLILDLEKVAYMNELALGIIANAVKEAMKMKKEIVIINNQKTLKTIFEIVSFYSLVKVFSNRQQALHYFQKNIFRPSKKKVANG</sequence>
<feature type="domain" description="STAS" evidence="1">
    <location>
        <begin position="1"/>
        <end position="100"/>
    </location>
</feature>
<reference evidence="2" key="1">
    <citation type="submission" date="2020-06" db="EMBL/GenBank/DDBJ databases">
        <title>A novel thermopfilic bacterium from Erzurum, Turkey.</title>
        <authorList>
            <person name="Adiguzel A."/>
            <person name="Ay H."/>
            <person name="Baltaci M.O."/>
        </authorList>
    </citation>
    <scope>NUCLEOTIDE SEQUENCE</scope>
    <source>
        <strain evidence="2">P2</strain>
    </source>
</reference>
<keyword evidence="3" id="KW-1185">Reference proteome</keyword>
<name>A0A8J8KB88_9BACI</name>
<dbReference type="Proteomes" id="UP000625804">
    <property type="component" value="Unassembled WGS sequence"/>
</dbReference>
<comment type="caution">
    <text evidence="2">The sequence shown here is derived from an EMBL/GenBank/DDBJ whole genome shotgun (WGS) entry which is preliminary data.</text>
</comment>
<dbReference type="Pfam" id="PF01740">
    <property type="entry name" value="STAS"/>
    <property type="match status" value="1"/>
</dbReference>
<dbReference type="PROSITE" id="PS50801">
    <property type="entry name" value="STAS"/>
    <property type="match status" value="1"/>
</dbReference>
<dbReference type="CDD" id="cd07043">
    <property type="entry name" value="STAS_anti-anti-sigma_factors"/>
    <property type="match status" value="1"/>
</dbReference>
<protein>
    <submittedName>
        <fullName evidence="2">STAS domain-containing protein</fullName>
    </submittedName>
</protein>
<evidence type="ECO:0000313" key="3">
    <source>
        <dbReference type="Proteomes" id="UP000625804"/>
    </source>
</evidence>
<dbReference type="PANTHER" id="PTHR33495">
    <property type="entry name" value="ANTI-SIGMA FACTOR ANTAGONIST TM_1081-RELATED-RELATED"/>
    <property type="match status" value="1"/>
</dbReference>
<dbReference type="EMBL" id="JABTTE010000008">
    <property type="protein sequence ID" value="NSL51669.1"/>
    <property type="molecule type" value="Genomic_DNA"/>
</dbReference>
<organism evidence="2 3">
    <name type="scientific">Calidifontibacillus erzurumensis</name>
    <dbReference type="NCBI Taxonomy" id="2741433"/>
    <lineage>
        <taxon>Bacteria</taxon>
        <taxon>Bacillati</taxon>
        <taxon>Bacillota</taxon>
        <taxon>Bacilli</taxon>
        <taxon>Bacillales</taxon>
        <taxon>Bacillaceae</taxon>
        <taxon>Calidifontibacillus/Schinkia group</taxon>
        <taxon>Calidifontibacillus</taxon>
    </lineage>
</organism>
<dbReference type="PANTHER" id="PTHR33495:SF2">
    <property type="entry name" value="ANTI-SIGMA FACTOR ANTAGONIST TM_1081-RELATED"/>
    <property type="match status" value="1"/>
</dbReference>
<evidence type="ECO:0000259" key="1">
    <source>
        <dbReference type="PROSITE" id="PS50801"/>
    </source>
</evidence>
<evidence type="ECO:0000313" key="2">
    <source>
        <dbReference type="EMBL" id="NSL51669.1"/>
    </source>
</evidence>
<proteinExistence type="predicted"/>
<dbReference type="GO" id="GO:0043856">
    <property type="term" value="F:anti-sigma factor antagonist activity"/>
    <property type="evidence" value="ECO:0007669"/>
    <property type="project" value="TreeGrafter"/>
</dbReference>
<dbReference type="AlphaFoldDB" id="A0A8J8KB88"/>
<gene>
    <name evidence="2" type="ORF">HR057_07790</name>
</gene>
<dbReference type="Gene3D" id="3.30.750.24">
    <property type="entry name" value="STAS domain"/>
    <property type="match status" value="1"/>
</dbReference>
<dbReference type="SUPFAM" id="SSF52091">
    <property type="entry name" value="SpoIIaa-like"/>
    <property type="match status" value="1"/>
</dbReference>
<dbReference type="InterPro" id="IPR036513">
    <property type="entry name" value="STAS_dom_sf"/>
</dbReference>